<name>A0A328BC88_9CAUL</name>
<reference evidence="1 2" key="1">
    <citation type="submission" date="2018-05" db="EMBL/GenBank/DDBJ databases">
        <authorList>
            <person name="Lanie J.A."/>
            <person name="Ng W.-L."/>
            <person name="Kazmierczak K.M."/>
            <person name="Andrzejewski T.M."/>
            <person name="Davidsen T.M."/>
            <person name="Wayne K.J."/>
            <person name="Tettelin H."/>
            <person name="Glass J.I."/>
            <person name="Rusch D."/>
            <person name="Podicherti R."/>
            <person name="Tsui H.-C.T."/>
            <person name="Winkler M.E."/>
        </authorList>
    </citation>
    <scope>NUCLEOTIDE SEQUENCE [LARGE SCALE GENOMIC DNA]</scope>
    <source>
        <strain evidence="1 2">BUT-10</strain>
    </source>
</reference>
<protein>
    <submittedName>
        <fullName evidence="1">Uncharacterized protein</fullName>
    </submittedName>
</protein>
<accession>A0A328BC88</accession>
<dbReference type="AlphaFoldDB" id="A0A328BC88"/>
<dbReference type="EMBL" id="QFYS01000006">
    <property type="protein sequence ID" value="RAK64285.1"/>
    <property type="molecule type" value="Genomic_DNA"/>
</dbReference>
<gene>
    <name evidence="1" type="ORF">DJ019_13990</name>
</gene>
<comment type="caution">
    <text evidence="1">The sequence shown here is derived from an EMBL/GenBank/DDBJ whole genome shotgun (WGS) entry which is preliminary data.</text>
</comment>
<evidence type="ECO:0000313" key="2">
    <source>
        <dbReference type="Proteomes" id="UP000249524"/>
    </source>
</evidence>
<dbReference type="Proteomes" id="UP000249524">
    <property type="component" value="Unassembled WGS sequence"/>
</dbReference>
<organism evidence="1 2">
    <name type="scientific">Phenylobacterium kunshanense</name>
    <dbReference type="NCBI Taxonomy" id="1445034"/>
    <lineage>
        <taxon>Bacteria</taxon>
        <taxon>Pseudomonadati</taxon>
        <taxon>Pseudomonadota</taxon>
        <taxon>Alphaproteobacteria</taxon>
        <taxon>Caulobacterales</taxon>
        <taxon>Caulobacteraceae</taxon>
        <taxon>Phenylobacterium</taxon>
    </lineage>
</organism>
<sequence>MRQNHDPKVTTQEKLKVKTPKAIGLAMALAATLMVPAAAVSQGKKPAGVPEAARKAGMAQAPAIVQAAGLNCPVSDARLIGQDKKTKKSYFEVACGTGAMGFLLEQSEAGVNAFSCVEANYPADGSKPNTPCILPGNENPIAALQPLLQGAGVQCVPEKARGVGQTKTSTYMEVACQGGAGYIVVASAPYDGAKPAQAQSCLLYDSAEASNIKCTLADAATRLAVMDKYVTQANNGCAIKDRRFVGAARDNSTFFEASCQDGKGYIYKVNAAGALAETYECAKATNILGGCTLTDARQAQSEQAGLYSKLVTNAGGKCDVERYALFPSKNPREEVVEMVCKDGKGAIGIFPAGGKGQVVDCGRAPVAGYKCSLGTDKGLSNLTADLKKFNFNSCEVSETRVVGKTEKGTTYVEVACADKLKGYVIEYQSAPTVTAVNALGCAFAGNCTLPTNK</sequence>
<keyword evidence="2" id="KW-1185">Reference proteome</keyword>
<evidence type="ECO:0000313" key="1">
    <source>
        <dbReference type="EMBL" id="RAK64285.1"/>
    </source>
</evidence>
<proteinExistence type="predicted"/>